<protein>
    <recommendedName>
        <fullName evidence="3">Metal-binding protein</fullName>
    </recommendedName>
</protein>
<proteinExistence type="predicted"/>
<name>A0A231V1K1_9HYPH</name>
<dbReference type="AlphaFoldDB" id="A0A231V1K1"/>
<keyword evidence="2" id="KW-1185">Reference proteome</keyword>
<dbReference type="Pfam" id="PF07845">
    <property type="entry name" value="DUF1636"/>
    <property type="match status" value="1"/>
</dbReference>
<dbReference type="Gene3D" id="3.40.30.10">
    <property type="entry name" value="Glutaredoxin"/>
    <property type="match status" value="1"/>
</dbReference>
<sequence>MGGQRKAMTELRPSLDDSLMPMAGQRDVVVLVCSTCKKPDSADGDNSSGAMLADAAVQAIGAEPPVNRIKVQAVECLGNCKRGCSAAILSPGDWHYVFGNLDAGSAGDLLVGARLMGSVAEGPLPWRGRPSSLKTGMIARIPPIAETGS</sequence>
<evidence type="ECO:0000313" key="2">
    <source>
        <dbReference type="Proteomes" id="UP000215405"/>
    </source>
</evidence>
<dbReference type="EMBL" id="NBYO01000001">
    <property type="protein sequence ID" value="OXT02062.1"/>
    <property type="molecule type" value="Genomic_DNA"/>
</dbReference>
<gene>
    <name evidence="1" type="ORF">B7H23_03790</name>
</gene>
<dbReference type="InterPro" id="IPR012863">
    <property type="entry name" value="DUF1636"/>
</dbReference>
<dbReference type="Proteomes" id="UP000215405">
    <property type="component" value="Unassembled WGS sequence"/>
</dbReference>
<dbReference type="InterPro" id="IPR036249">
    <property type="entry name" value="Thioredoxin-like_sf"/>
</dbReference>
<dbReference type="CDD" id="cd02980">
    <property type="entry name" value="TRX_Fd_family"/>
    <property type="match status" value="1"/>
</dbReference>
<comment type="caution">
    <text evidence="1">The sequence shown here is derived from an EMBL/GenBank/DDBJ whole genome shotgun (WGS) entry which is preliminary data.</text>
</comment>
<dbReference type="SUPFAM" id="SSF52833">
    <property type="entry name" value="Thioredoxin-like"/>
    <property type="match status" value="1"/>
</dbReference>
<evidence type="ECO:0008006" key="3">
    <source>
        <dbReference type="Google" id="ProtNLM"/>
    </source>
</evidence>
<evidence type="ECO:0000313" key="1">
    <source>
        <dbReference type="EMBL" id="OXT02062.1"/>
    </source>
</evidence>
<accession>A0A231V1K1</accession>
<reference evidence="2" key="1">
    <citation type="journal article" date="2017" name="Int. J. Syst. Evol. Microbiol.">
        <title>Notoacmeibacter marinus gen. nov., sp. nov., isolated from the gut of a limpet and proposal of Notoacmeibacteraceae fam. nov. in the order Rhizobiales of the class Alphaproteobacteria.</title>
        <authorList>
            <person name="Huang Z."/>
            <person name="Guo F."/>
            <person name="Lai Q."/>
        </authorList>
    </citation>
    <scope>NUCLEOTIDE SEQUENCE [LARGE SCALE GENOMIC DNA]</scope>
    <source>
        <strain evidence="2">XMTR2A4</strain>
    </source>
</reference>
<organism evidence="1 2">
    <name type="scientific">Notoacmeibacter marinus</name>
    <dbReference type="NCBI Taxonomy" id="1876515"/>
    <lineage>
        <taxon>Bacteria</taxon>
        <taxon>Pseudomonadati</taxon>
        <taxon>Pseudomonadota</taxon>
        <taxon>Alphaproteobacteria</taxon>
        <taxon>Hyphomicrobiales</taxon>
        <taxon>Notoacmeibacteraceae</taxon>
        <taxon>Notoacmeibacter</taxon>
    </lineage>
</organism>